<dbReference type="PANTHER" id="PTHR37423:SF2">
    <property type="entry name" value="MEMBRANE-BOUND LYTIC MUREIN TRANSGLYCOSYLASE C"/>
    <property type="match status" value="1"/>
</dbReference>
<dbReference type="EMBL" id="CP096255">
    <property type="protein sequence ID" value="UPT86994.1"/>
    <property type="molecule type" value="Genomic_DNA"/>
</dbReference>
<dbReference type="Gene3D" id="1.10.530.10">
    <property type="match status" value="1"/>
</dbReference>
<sequence>MIVRVLRFRPAIPLFGRVLHHSSVPTNDYAAVARSAGPGRPKGRREAALPWTGASTTTCLRLFESSLRAIVPLFAALAAGNATAVAEGRPADPTAKYATSDPFVHFVEHASRWFGVPVRWIRAVIDVESARNVRARSPKGAMGLMQIMPGTWAELRLRYDLGNDPYDPGDNILAGTAYLRELLDRYGSPGFLAAYNAGPARYEEHLAGRPLPAETQAYLQKLVPVIGSDIAASGAVANLRPPAAALFVVRSESTNTADPLQFGRSSNRALTATSVHDISAIVPPATGLFVARSDAGGSR</sequence>
<dbReference type="SUPFAM" id="SSF53955">
    <property type="entry name" value="Lysozyme-like"/>
    <property type="match status" value="1"/>
</dbReference>
<organism evidence="3 4">
    <name type="scientific">Bradyrhizobium barranii subsp. apii</name>
    <dbReference type="NCBI Taxonomy" id="2819348"/>
    <lineage>
        <taxon>Bacteria</taxon>
        <taxon>Pseudomonadati</taxon>
        <taxon>Pseudomonadota</taxon>
        <taxon>Alphaproteobacteria</taxon>
        <taxon>Hyphomicrobiales</taxon>
        <taxon>Nitrobacteraceae</taxon>
        <taxon>Bradyrhizobium</taxon>
        <taxon>Bradyrhizobium barranii</taxon>
    </lineage>
</organism>
<dbReference type="CDD" id="cd00254">
    <property type="entry name" value="LT-like"/>
    <property type="match status" value="1"/>
</dbReference>
<dbReference type="Pfam" id="PF01464">
    <property type="entry name" value="SLT"/>
    <property type="match status" value="1"/>
</dbReference>
<dbReference type="AlphaFoldDB" id="A0A8T5VAS8"/>
<proteinExistence type="inferred from homology"/>
<comment type="similarity">
    <text evidence="2">Belongs to the virb1 family.</text>
</comment>
<reference evidence="3" key="1">
    <citation type="journal article" date="2017" name="Syst. Appl. Microbiol.">
        <title>Soybeans inoculated with root zone soils of Canadian native legumes harbour diverse and novel Bradyrhizobium spp. that possess agricultural potential.</title>
        <authorList>
            <person name="Bromfield E.S.P."/>
            <person name="Cloutier S."/>
            <person name="Tambong J.T."/>
            <person name="Tran Thi T.V."/>
        </authorList>
    </citation>
    <scope>NUCLEOTIDE SEQUENCE</scope>
    <source>
        <strain evidence="3">1S5</strain>
    </source>
</reference>
<dbReference type="InterPro" id="IPR008258">
    <property type="entry name" value="Transglycosylase_SLT_dom_1"/>
</dbReference>
<name>A0A8T5VAS8_9BRAD</name>
<evidence type="ECO:0000313" key="4">
    <source>
        <dbReference type="Proteomes" id="UP000551709"/>
    </source>
</evidence>
<comment type="similarity">
    <text evidence="1">Belongs to the transglycosylase Slt family.</text>
</comment>
<accession>A0A8T5VAS8</accession>
<gene>
    <name evidence="3" type="ORF">HAP41_0000043420</name>
</gene>
<protein>
    <submittedName>
        <fullName evidence="3">Lytic transglycosylase domain-containing protein</fullName>
    </submittedName>
</protein>
<dbReference type="InterPro" id="IPR023346">
    <property type="entry name" value="Lysozyme-like_dom_sf"/>
</dbReference>
<dbReference type="Proteomes" id="UP000551709">
    <property type="component" value="Chromosome"/>
</dbReference>
<reference evidence="3" key="2">
    <citation type="submission" date="2022-04" db="EMBL/GenBank/DDBJ databases">
        <authorList>
            <person name="Bromfield E.S.P."/>
            <person name="Cloutier S."/>
        </authorList>
    </citation>
    <scope>NUCLEOTIDE SEQUENCE</scope>
    <source>
        <strain evidence="3">1S5</strain>
    </source>
</reference>
<dbReference type="PANTHER" id="PTHR37423">
    <property type="entry name" value="SOLUBLE LYTIC MUREIN TRANSGLYCOSYLASE-RELATED"/>
    <property type="match status" value="1"/>
</dbReference>
<dbReference type="RefSeq" id="WP_166075465.1">
    <property type="nucleotide sequence ID" value="NZ_CP096255.1"/>
</dbReference>
<evidence type="ECO:0000256" key="1">
    <source>
        <dbReference type="ARBA" id="ARBA00007734"/>
    </source>
</evidence>
<evidence type="ECO:0000256" key="2">
    <source>
        <dbReference type="ARBA" id="ARBA00009387"/>
    </source>
</evidence>
<evidence type="ECO:0000313" key="3">
    <source>
        <dbReference type="EMBL" id="UPT86994.1"/>
    </source>
</evidence>